<evidence type="ECO:0000313" key="6">
    <source>
        <dbReference type="EMBL" id="MRW85311.1"/>
    </source>
</evidence>
<dbReference type="Pfam" id="PF02518">
    <property type="entry name" value="HATPase_c"/>
    <property type="match status" value="1"/>
</dbReference>
<dbReference type="Proteomes" id="UP000439986">
    <property type="component" value="Unassembled WGS sequence"/>
</dbReference>
<sequence length="1018" mass="112616">MMSLWHLIKSREGMAMLRIWAFSLGLLLCGAALAIPLDRKIFQLQHQTWTTKDGAPASIATIDQTDDGYLWLGTDAGLYRFDGAHFELYEPRQGKISQGLVYFIKAQPGVGLWVGWGIAGISLIRDGVITNYGVNDGVPEGSWWGFDFDPQGGVWAAGVRGLLHFDGKKWRQIGEQDGFTARKASAIFIDQQGTVGAFSEQGLFLKAAGSRVFAKPLGRTDVRQPPQLGADGRIYFLDESSIRIIDGLARYEQPDHAPIFKGPRGEVQSMLIDRSGSFWYSTHSGLRRTDPHHPDSPEPFDKKDGLTADIINCFFEDREGNIWLATRDGLDRFRQTDVNKVKPSLDSYQIDQVKLLAGSGTAMTMASSKFGGGWIAMEPDGAVQNTDWLKRHQALPTQSLTRGRDGTVLVAAADALYRIAANNSEERIAWPADMGPVHRVYTIAQDGDGAPWIAVVGNGVFQYKDGRWQRNADLPKEGKQTPMCILADSHGRLWFGYSDNTIALLENGKISLLTTAQGLDLGRVSVIHEADGQVIAGGERGLAVYRNQRFEAWKINAKLLINVAAIVHSSAGDLWINSTAGTVRIRSALASWRQGLPIAPSQIRVLDGVDGRVGVASLLGRFSLAEAGDGRIWIADNGGVSWIDPQQVLKVPMPPPVTIESLTAGNQYFRLPLDTTLAPNSRDIQLNYSSPVLGTPERMRFKYRLDGYDTEWHEAGARRQAFYTGVSPGRYHFRVIASNGGERWTEEGPGLHFTVTPAYYQTIWFKALLLGLAACLLWLAFQLRLRHNAKTFKAQLEARHGERERIARELHDTLLQGMHALILDVDNATNRLSLDEPGRKRFDHLLEQAEAVLAEGREQVLDLRGTDFHGSGTFALIQRDGASLIKETGLQFVCRELGKKRDLQPASGHEMYRIAMESITNAVKHAQAKNLAVTVRYTYFALHLEISDDGIGIPPEALAQGGTPGHFGLPGLYERAARLHADLHIASKPAFGTVVRLRVPAQLAYVRKSWLPSFMRRH</sequence>
<dbReference type="AlphaFoldDB" id="A0A844D2Z0"/>
<feature type="transmembrane region" description="Helical" evidence="4">
    <location>
        <begin position="763"/>
        <end position="781"/>
    </location>
</feature>
<dbReference type="EMBL" id="WKJL01000010">
    <property type="protein sequence ID" value="MRW85311.1"/>
    <property type="molecule type" value="Genomic_DNA"/>
</dbReference>
<dbReference type="RefSeq" id="WP_154358357.1">
    <property type="nucleotide sequence ID" value="NZ_WKJL01000010.1"/>
</dbReference>
<accession>A0A844D2Z0</accession>
<dbReference type="SMART" id="SM00387">
    <property type="entry name" value="HATPase_c"/>
    <property type="match status" value="1"/>
</dbReference>
<dbReference type="GO" id="GO:0046983">
    <property type="term" value="F:protein dimerization activity"/>
    <property type="evidence" value="ECO:0007669"/>
    <property type="project" value="InterPro"/>
</dbReference>
<keyword evidence="4" id="KW-0472">Membrane</keyword>
<name>A0A844D2Z0_9BURK</name>
<dbReference type="InterPro" id="IPR005467">
    <property type="entry name" value="His_kinase_dom"/>
</dbReference>
<dbReference type="SUPFAM" id="SSF63829">
    <property type="entry name" value="Calcium-dependent phosphotriesterase"/>
    <property type="match status" value="2"/>
</dbReference>
<dbReference type="CDD" id="cd16917">
    <property type="entry name" value="HATPase_UhpB-NarQ-NarX-like"/>
    <property type="match status" value="1"/>
</dbReference>
<keyword evidence="7" id="KW-1185">Reference proteome</keyword>
<protein>
    <recommendedName>
        <fullName evidence="5">Histidine kinase domain-containing protein</fullName>
    </recommendedName>
</protein>
<evidence type="ECO:0000256" key="2">
    <source>
        <dbReference type="ARBA" id="ARBA00022777"/>
    </source>
</evidence>
<feature type="domain" description="Histidine kinase" evidence="5">
    <location>
        <begin position="910"/>
        <end position="1003"/>
    </location>
</feature>
<dbReference type="InterPro" id="IPR011712">
    <property type="entry name" value="Sig_transdc_His_kin_sub3_dim/P"/>
</dbReference>
<dbReference type="InterPro" id="IPR050482">
    <property type="entry name" value="Sensor_HK_TwoCompSys"/>
</dbReference>
<dbReference type="InterPro" id="IPR015943">
    <property type="entry name" value="WD40/YVTN_repeat-like_dom_sf"/>
</dbReference>
<dbReference type="Pfam" id="PF07495">
    <property type="entry name" value="Y_Y_Y"/>
    <property type="match status" value="1"/>
</dbReference>
<gene>
    <name evidence="6" type="ORF">GJ698_14595</name>
</gene>
<dbReference type="SUPFAM" id="SSF55874">
    <property type="entry name" value="ATPase domain of HSP90 chaperone/DNA topoisomerase II/histidine kinase"/>
    <property type="match status" value="1"/>
</dbReference>
<dbReference type="InterPro" id="IPR036890">
    <property type="entry name" value="HATPase_C_sf"/>
</dbReference>
<dbReference type="Gene3D" id="3.30.565.10">
    <property type="entry name" value="Histidine kinase-like ATPase, C-terminal domain"/>
    <property type="match status" value="1"/>
</dbReference>
<evidence type="ECO:0000313" key="7">
    <source>
        <dbReference type="Proteomes" id="UP000439986"/>
    </source>
</evidence>
<evidence type="ECO:0000256" key="1">
    <source>
        <dbReference type="ARBA" id="ARBA00022679"/>
    </source>
</evidence>
<dbReference type="Gene3D" id="2.60.40.10">
    <property type="entry name" value="Immunoglobulins"/>
    <property type="match status" value="1"/>
</dbReference>
<evidence type="ECO:0000256" key="4">
    <source>
        <dbReference type="SAM" id="Phobius"/>
    </source>
</evidence>
<dbReference type="GO" id="GO:0000155">
    <property type="term" value="F:phosphorelay sensor kinase activity"/>
    <property type="evidence" value="ECO:0007669"/>
    <property type="project" value="InterPro"/>
</dbReference>
<keyword evidence="3" id="KW-0902">Two-component regulatory system</keyword>
<dbReference type="Gene3D" id="2.130.10.10">
    <property type="entry name" value="YVTN repeat-like/Quinoprotein amine dehydrogenase"/>
    <property type="match status" value="3"/>
</dbReference>
<keyword evidence="4" id="KW-0812">Transmembrane</keyword>
<dbReference type="InterPro" id="IPR011110">
    <property type="entry name" value="Reg_prop"/>
</dbReference>
<comment type="caution">
    <text evidence="6">The sequence shown here is derived from an EMBL/GenBank/DDBJ whole genome shotgun (WGS) entry which is preliminary data.</text>
</comment>
<dbReference type="PROSITE" id="PS50109">
    <property type="entry name" value="HIS_KIN"/>
    <property type="match status" value="1"/>
</dbReference>
<dbReference type="InterPro" id="IPR013783">
    <property type="entry name" value="Ig-like_fold"/>
</dbReference>
<dbReference type="Gene3D" id="1.20.5.1930">
    <property type="match status" value="1"/>
</dbReference>
<dbReference type="InterPro" id="IPR003594">
    <property type="entry name" value="HATPase_dom"/>
</dbReference>
<dbReference type="Pfam" id="PF07730">
    <property type="entry name" value="HisKA_3"/>
    <property type="match status" value="1"/>
</dbReference>
<keyword evidence="2" id="KW-0418">Kinase</keyword>
<keyword evidence="1" id="KW-0808">Transferase</keyword>
<reference evidence="6 7" key="1">
    <citation type="submission" date="2019-11" db="EMBL/GenBank/DDBJ databases">
        <title>Novel species isolated from a subtropical stream in China.</title>
        <authorList>
            <person name="Lu H."/>
        </authorList>
    </citation>
    <scope>NUCLEOTIDE SEQUENCE [LARGE SCALE GENOMIC DNA]</scope>
    <source>
        <strain evidence="6 7">FT26W</strain>
    </source>
</reference>
<proteinExistence type="predicted"/>
<dbReference type="PANTHER" id="PTHR24421:SF62">
    <property type="entry name" value="SENSORY TRANSDUCTION HISTIDINE KINASE"/>
    <property type="match status" value="1"/>
</dbReference>
<keyword evidence="4" id="KW-1133">Transmembrane helix</keyword>
<organism evidence="6 7">
    <name type="scientific">Duganella aquatilis</name>
    <dbReference type="NCBI Taxonomy" id="2666082"/>
    <lineage>
        <taxon>Bacteria</taxon>
        <taxon>Pseudomonadati</taxon>
        <taxon>Pseudomonadota</taxon>
        <taxon>Betaproteobacteria</taxon>
        <taxon>Burkholderiales</taxon>
        <taxon>Oxalobacteraceae</taxon>
        <taxon>Telluria group</taxon>
        <taxon>Duganella</taxon>
    </lineage>
</organism>
<dbReference type="GO" id="GO:0016020">
    <property type="term" value="C:membrane"/>
    <property type="evidence" value="ECO:0007669"/>
    <property type="project" value="InterPro"/>
</dbReference>
<evidence type="ECO:0000259" key="5">
    <source>
        <dbReference type="PROSITE" id="PS50109"/>
    </source>
</evidence>
<evidence type="ECO:0000256" key="3">
    <source>
        <dbReference type="ARBA" id="ARBA00023012"/>
    </source>
</evidence>
<dbReference type="PANTHER" id="PTHR24421">
    <property type="entry name" value="NITRATE/NITRITE SENSOR PROTEIN NARX-RELATED"/>
    <property type="match status" value="1"/>
</dbReference>
<dbReference type="InterPro" id="IPR011123">
    <property type="entry name" value="Y_Y_Y"/>
</dbReference>
<dbReference type="Pfam" id="PF07494">
    <property type="entry name" value="Reg_prop"/>
    <property type="match status" value="1"/>
</dbReference>